<evidence type="ECO:0000256" key="3">
    <source>
        <dbReference type="ARBA" id="ARBA00022553"/>
    </source>
</evidence>
<dbReference type="GO" id="GO:0005874">
    <property type="term" value="C:microtubule"/>
    <property type="evidence" value="ECO:0007669"/>
    <property type="project" value="UniProtKB-KW"/>
</dbReference>
<dbReference type="InterPro" id="IPR027324">
    <property type="entry name" value="MAP2/MAP4/Tau"/>
</dbReference>
<keyword evidence="3" id="KW-0597">Phosphoprotein</keyword>
<protein>
    <recommendedName>
        <fullName evidence="6">Microtubule-associated protein</fullName>
    </recommendedName>
</protein>
<sequence>IATQKLQWTAKSKIGSLENAHHKPGGGAVKIESKKLDFKEKAKPRTDTGKNETMASGDDASASATVNDEHQNHDEPTNENAKSQNAENGDK</sequence>
<evidence type="ECO:0000256" key="1">
    <source>
        <dbReference type="ARBA" id="ARBA00004245"/>
    </source>
</evidence>
<reference evidence="8" key="1">
    <citation type="submission" date="2021-02" db="EMBL/GenBank/DDBJ databases">
        <authorList>
            <person name="Nowell W R."/>
        </authorList>
    </citation>
    <scope>NUCLEOTIDE SEQUENCE</scope>
</reference>
<evidence type="ECO:0000256" key="5">
    <source>
        <dbReference type="ARBA" id="ARBA00023212"/>
    </source>
</evidence>
<dbReference type="InterPro" id="IPR001084">
    <property type="entry name" value="MAP_tubulin-bd_rpt"/>
</dbReference>
<evidence type="ECO:0000256" key="7">
    <source>
        <dbReference type="SAM" id="MobiDB-lite"/>
    </source>
</evidence>
<proteinExistence type="predicted"/>
<keyword evidence="6" id="KW-0493">Microtubule</keyword>
<dbReference type="Pfam" id="PF00418">
    <property type="entry name" value="Tubulin-binding"/>
    <property type="match status" value="1"/>
</dbReference>
<dbReference type="Proteomes" id="UP000663873">
    <property type="component" value="Unassembled WGS sequence"/>
</dbReference>
<dbReference type="AlphaFoldDB" id="A0A820MFA6"/>
<dbReference type="PANTHER" id="PTHR11501:SF18">
    <property type="entry name" value="MICROTUBULE-ASSOCIATED PROTEIN"/>
    <property type="match status" value="1"/>
</dbReference>
<evidence type="ECO:0000256" key="2">
    <source>
        <dbReference type="ARBA" id="ARBA00022490"/>
    </source>
</evidence>
<keyword evidence="2 6" id="KW-0963">Cytoplasm</keyword>
<dbReference type="GO" id="GO:0008017">
    <property type="term" value="F:microtubule binding"/>
    <property type="evidence" value="ECO:0007669"/>
    <property type="project" value="InterPro"/>
</dbReference>
<dbReference type="GO" id="GO:0031175">
    <property type="term" value="P:neuron projection development"/>
    <property type="evidence" value="ECO:0007669"/>
    <property type="project" value="TreeGrafter"/>
</dbReference>
<keyword evidence="9" id="KW-1185">Reference proteome</keyword>
<dbReference type="EMBL" id="CAJOBP010002731">
    <property type="protein sequence ID" value="CAF4371086.1"/>
    <property type="molecule type" value="Genomic_DNA"/>
</dbReference>
<evidence type="ECO:0000256" key="4">
    <source>
        <dbReference type="ARBA" id="ARBA00022737"/>
    </source>
</evidence>
<evidence type="ECO:0000313" key="9">
    <source>
        <dbReference type="Proteomes" id="UP000663873"/>
    </source>
</evidence>
<name>A0A820MFA6_9BILA</name>
<dbReference type="PANTHER" id="PTHR11501">
    <property type="entry name" value="MICROTUBULE-ASSOCIATED PROTEIN"/>
    <property type="match status" value="1"/>
</dbReference>
<comment type="caution">
    <text evidence="8">The sequence shown here is derived from an EMBL/GenBank/DDBJ whole genome shotgun (WGS) entry which is preliminary data.</text>
</comment>
<feature type="compositionally biased region" description="Basic and acidic residues" evidence="7">
    <location>
        <begin position="67"/>
        <end position="76"/>
    </location>
</feature>
<feature type="compositionally biased region" description="Polar residues" evidence="7">
    <location>
        <begin position="78"/>
        <end position="91"/>
    </location>
</feature>
<dbReference type="PROSITE" id="PS00229">
    <property type="entry name" value="TAU_MAP_1"/>
    <property type="match status" value="1"/>
</dbReference>
<accession>A0A820MFA6</accession>
<evidence type="ECO:0000256" key="6">
    <source>
        <dbReference type="RuleBase" id="RU000686"/>
    </source>
</evidence>
<organism evidence="8 9">
    <name type="scientific">Rotaria socialis</name>
    <dbReference type="NCBI Taxonomy" id="392032"/>
    <lineage>
        <taxon>Eukaryota</taxon>
        <taxon>Metazoa</taxon>
        <taxon>Spiralia</taxon>
        <taxon>Gnathifera</taxon>
        <taxon>Rotifera</taxon>
        <taxon>Eurotatoria</taxon>
        <taxon>Bdelloidea</taxon>
        <taxon>Philodinida</taxon>
        <taxon>Philodinidae</taxon>
        <taxon>Rotaria</taxon>
    </lineage>
</organism>
<evidence type="ECO:0000313" key="8">
    <source>
        <dbReference type="EMBL" id="CAF4371086.1"/>
    </source>
</evidence>
<dbReference type="PROSITE" id="PS51491">
    <property type="entry name" value="TAU_MAP_2"/>
    <property type="match status" value="1"/>
</dbReference>
<keyword evidence="4" id="KW-0677">Repeat</keyword>
<gene>
    <name evidence="8" type="ORF">UJA718_LOCUS17096</name>
</gene>
<feature type="region of interest" description="Disordered" evidence="7">
    <location>
        <begin position="15"/>
        <end position="91"/>
    </location>
</feature>
<dbReference type="GO" id="GO:0043005">
    <property type="term" value="C:neuron projection"/>
    <property type="evidence" value="ECO:0007669"/>
    <property type="project" value="TreeGrafter"/>
</dbReference>
<keyword evidence="5 6" id="KW-0206">Cytoskeleton</keyword>
<comment type="subcellular location">
    <subcellularLocation>
        <location evidence="1 6">Cytoplasm</location>
        <location evidence="1 6">Cytoskeleton</location>
    </subcellularLocation>
</comment>
<dbReference type="GO" id="GO:0000226">
    <property type="term" value="P:microtubule cytoskeleton organization"/>
    <property type="evidence" value="ECO:0007669"/>
    <property type="project" value="TreeGrafter"/>
</dbReference>
<feature type="non-terminal residue" evidence="8">
    <location>
        <position position="1"/>
    </location>
</feature>
<feature type="compositionally biased region" description="Basic and acidic residues" evidence="7">
    <location>
        <begin position="31"/>
        <end position="50"/>
    </location>
</feature>